<dbReference type="SMART" id="SM00768">
    <property type="entry name" value="X8"/>
    <property type="match status" value="1"/>
</dbReference>
<keyword evidence="3" id="KW-0472">Membrane</keyword>
<dbReference type="InterPro" id="IPR012946">
    <property type="entry name" value="X8"/>
</dbReference>
<name>A0AAD8NZT1_TARER</name>
<evidence type="ECO:0000256" key="3">
    <source>
        <dbReference type="SAM" id="Phobius"/>
    </source>
</evidence>
<accession>A0AAD8NZT1</accession>
<keyword evidence="1" id="KW-0732">Signal</keyword>
<dbReference type="FunFam" id="1.20.58.1040:FF:000003">
    <property type="entry name" value="glucan endo-1,3-beta-glucosidase 7"/>
    <property type="match status" value="1"/>
</dbReference>
<feature type="domain" description="X8" evidence="4">
    <location>
        <begin position="37"/>
        <end position="120"/>
    </location>
</feature>
<dbReference type="Proteomes" id="UP001229421">
    <property type="component" value="Unassembled WGS sequence"/>
</dbReference>
<evidence type="ECO:0000313" key="6">
    <source>
        <dbReference type="Proteomes" id="UP001229421"/>
    </source>
</evidence>
<reference evidence="5" key="1">
    <citation type="journal article" date="2023" name="bioRxiv">
        <title>Improved chromosome-level genome assembly for marigold (Tagetes erecta).</title>
        <authorList>
            <person name="Jiang F."/>
            <person name="Yuan L."/>
            <person name="Wang S."/>
            <person name="Wang H."/>
            <person name="Xu D."/>
            <person name="Wang A."/>
            <person name="Fan W."/>
        </authorList>
    </citation>
    <scope>NUCLEOTIDE SEQUENCE</scope>
    <source>
        <strain evidence="5">WSJ</strain>
        <tissue evidence="5">Leaf</tissue>
    </source>
</reference>
<gene>
    <name evidence="5" type="ORF">QVD17_15569</name>
</gene>
<protein>
    <recommendedName>
        <fullName evidence="4">X8 domain-containing protein</fullName>
    </recommendedName>
</protein>
<dbReference type="InterPro" id="IPR044788">
    <property type="entry name" value="X8_dom_prot"/>
</dbReference>
<dbReference type="EMBL" id="JAUHHV010000004">
    <property type="protein sequence ID" value="KAK1426889.1"/>
    <property type="molecule type" value="Genomic_DNA"/>
</dbReference>
<evidence type="ECO:0000256" key="2">
    <source>
        <dbReference type="ARBA" id="ARBA00023157"/>
    </source>
</evidence>
<keyword evidence="3" id="KW-0812">Transmembrane</keyword>
<dbReference type="PANTHER" id="PTHR31044">
    <property type="entry name" value="BETA-1,3 GLUCANASE"/>
    <property type="match status" value="1"/>
</dbReference>
<keyword evidence="3" id="KW-1133">Transmembrane helix</keyword>
<dbReference type="PANTHER" id="PTHR31044:SF130">
    <property type="entry name" value="CARBOHYDRATE-BINDING X8 DOMAIN SUPERFAMILY PROTEIN"/>
    <property type="match status" value="1"/>
</dbReference>
<keyword evidence="2" id="KW-1015">Disulfide bond</keyword>
<proteinExistence type="predicted"/>
<evidence type="ECO:0000259" key="4">
    <source>
        <dbReference type="SMART" id="SM00768"/>
    </source>
</evidence>
<evidence type="ECO:0000313" key="5">
    <source>
        <dbReference type="EMBL" id="KAK1426889.1"/>
    </source>
</evidence>
<organism evidence="5 6">
    <name type="scientific">Tagetes erecta</name>
    <name type="common">African marigold</name>
    <dbReference type="NCBI Taxonomy" id="13708"/>
    <lineage>
        <taxon>Eukaryota</taxon>
        <taxon>Viridiplantae</taxon>
        <taxon>Streptophyta</taxon>
        <taxon>Embryophyta</taxon>
        <taxon>Tracheophyta</taxon>
        <taxon>Spermatophyta</taxon>
        <taxon>Magnoliopsida</taxon>
        <taxon>eudicotyledons</taxon>
        <taxon>Gunneridae</taxon>
        <taxon>Pentapetalae</taxon>
        <taxon>asterids</taxon>
        <taxon>campanulids</taxon>
        <taxon>Asterales</taxon>
        <taxon>Asteraceae</taxon>
        <taxon>Asteroideae</taxon>
        <taxon>Heliantheae alliance</taxon>
        <taxon>Tageteae</taxon>
        <taxon>Tagetes</taxon>
    </lineage>
</organism>
<keyword evidence="6" id="KW-1185">Reference proteome</keyword>
<dbReference type="AlphaFoldDB" id="A0AAD8NZT1"/>
<comment type="caution">
    <text evidence="5">The sequence shown here is derived from an EMBL/GenBank/DDBJ whole genome shotgun (WGS) entry which is preliminary data.</text>
</comment>
<evidence type="ECO:0000256" key="1">
    <source>
        <dbReference type="ARBA" id="ARBA00022729"/>
    </source>
</evidence>
<dbReference type="GO" id="GO:0009506">
    <property type="term" value="C:plasmodesma"/>
    <property type="evidence" value="ECO:0007669"/>
    <property type="project" value="UniProtKB-ARBA"/>
</dbReference>
<dbReference type="Pfam" id="PF07983">
    <property type="entry name" value="X8"/>
    <property type="match status" value="1"/>
</dbReference>
<feature type="transmembrane region" description="Helical" evidence="3">
    <location>
        <begin position="6"/>
        <end position="25"/>
    </location>
</feature>
<sequence>MATVTPPRFLTSLFIFFFIISGGILRHAKGQAPGQAAWCVAKPSTSDKELQNNINYACTYVDCKIIRPGGACYEPQKLVNKASVVMNLYYQANGRHYWNCDFRASAIIAVTDPSYGDCKYEFKK</sequence>
<dbReference type="Gene3D" id="1.20.58.1040">
    <property type="match status" value="1"/>
</dbReference>